<keyword evidence="2" id="KW-0560">Oxidoreductase</keyword>
<evidence type="ECO:0000256" key="1">
    <source>
        <dbReference type="ARBA" id="ARBA00022857"/>
    </source>
</evidence>
<evidence type="ECO:0000313" key="4">
    <source>
        <dbReference type="EMBL" id="GLY67773.1"/>
    </source>
</evidence>
<dbReference type="InterPro" id="IPR036291">
    <property type="entry name" value="NAD(P)-bd_dom_sf"/>
</dbReference>
<protein>
    <submittedName>
        <fullName evidence="4">Oxidoreductase</fullName>
    </submittedName>
</protein>
<dbReference type="Gene3D" id="3.90.180.10">
    <property type="entry name" value="Medium-chain alcohol dehydrogenases, catalytic domain"/>
    <property type="match status" value="1"/>
</dbReference>
<accession>A0A9W6R1W0</accession>
<dbReference type="RefSeq" id="WP_027941816.1">
    <property type="nucleotide sequence ID" value="NZ_BSTI01000009.1"/>
</dbReference>
<dbReference type="AlphaFoldDB" id="A0A9W6R1W0"/>
<dbReference type="GO" id="GO:0070402">
    <property type="term" value="F:NADPH binding"/>
    <property type="evidence" value="ECO:0007669"/>
    <property type="project" value="TreeGrafter"/>
</dbReference>
<evidence type="ECO:0000259" key="3">
    <source>
        <dbReference type="SMART" id="SM00829"/>
    </source>
</evidence>
<dbReference type="Pfam" id="PF13602">
    <property type="entry name" value="ADH_zinc_N_2"/>
    <property type="match status" value="1"/>
</dbReference>
<dbReference type="EMBL" id="BSTI01000009">
    <property type="protein sequence ID" value="GLY67773.1"/>
    <property type="molecule type" value="Genomic_DNA"/>
</dbReference>
<dbReference type="Pfam" id="PF08240">
    <property type="entry name" value="ADH_N"/>
    <property type="match status" value="1"/>
</dbReference>
<dbReference type="GO" id="GO:0003960">
    <property type="term" value="F:quinone reductase (NADPH) activity"/>
    <property type="evidence" value="ECO:0007669"/>
    <property type="project" value="TreeGrafter"/>
</dbReference>
<dbReference type="GO" id="GO:0005829">
    <property type="term" value="C:cytosol"/>
    <property type="evidence" value="ECO:0007669"/>
    <property type="project" value="TreeGrafter"/>
</dbReference>
<dbReference type="InterPro" id="IPR020843">
    <property type="entry name" value="ER"/>
</dbReference>
<dbReference type="Proteomes" id="UP001165136">
    <property type="component" value="Unassembled WGS sequence"/>
</dbReference>
<dbReference type="SMART" id="SM00829">
    <property type="entry name" value="PKS_ER"/>
    <property type="match status" value="1"/>
</dbReference>
<evidence type="ECO:0000313" key="5">
    <source>
        <dbReference type="Proteomes" id="UP001165136"/>
    </source>
</evidence>
<feature type="domain" description="Enoyl reductase (ER)" evidence="3">
    <location>
        <begin position="11"/>
        <end position="312"/>
    </location>
</feature>
<keyword evidence="1" id="KW-0521">NADP</keyword>
<gene>
    <name evidence="4" type="ORF">Atai01_43920</name>
</gene>
<reference evidence="4" key="1">
    <citation type="submission" date="2023-03" db="EMBL/GenBank/DDBJ databases">
        <title>Amycolatopsis taiwanensis NBRC 103393.</title>
        <authorList>
            <person name="Ichikawa N."/>
            <person name="Sato H."/>
            <person name="Tonouchi N."/>
        </authorList>
    </citation>
    <scope>NUCLEOTIDE SEQUENCE</scope>
    <source>
        <strain evidence="4">NBRC 103393</strain>
    </source>
</reference>
<dbReference type="PANTHER" id="PTHR48106">
    <property type="entry name" value="QUINONE OXIDOREDUCTASE PIG3-RELATED"/>
    <property type="match status" value="1"/>
</dbReference>
<comment type="caution">
    <text evidence="4">The sequence shown here is derived from an EMBL/GenBank/DDBJ whole genome shotgun (WGS) entry which is preliminary data.</text>
</comment>
<dbReference type="SUPFAM" id="SSF50129">
    <property type="entry name" value="GroES-like"/>
    <property type="match status" value="1"/>
</dbReference>
<dbReference type="GO" id="GO:0035925">
    <property type="term" value="F:mRNA 3'-UTR AU-rich region binding"/>
    <property type="evidence" value="ECO:0007669"/>
    <property type="project" value="TreeGrafter"/>
</dbReference>
<proteinExistence type="predicted"/>
<evidence type="ECO:0000256" key="2">
    <source>
        <dbReference type="ARBA" id="ARBA00023002"/>
    </source>
</evidence>
<keyword evidence="5" id="KW-1185">Reference proteome</keyword>
<dbReference type="CDD" id="cd05289">
    <property type="entry name" value="MDR_like_2"/>
    <property type="match status" value="1"/>
</dbReference>
<name>A0A9W6R1W0_9PSEU</name>
<sequence length="314" mass="31713">MATAVVATGYGGPEHLAVVEREVPAPGTGEVTLEVKAAGVNPIDFKLYGGTFGRDPARLPMPLGLEVSGVITAVGEAASGPAGPLAVGDEVVAYPVSGGYATEVTAKASVVVPKPSEVSWDAAAGLLLAGGTAVHALARLGLREGETLVIHGASGMVGLLALQLAVAAGVNVIGTASEKRHELLRQHGAVPVAYGNGLLERLRAAAPSGVDAVFDVAGTEEAIDASLELVPDRDRIVSAVAFSRGDTGIQLIGSGPGADPGTEIRAQAWRQLLPAAGQRRLEVPIARVFPLAEAAEAHRLAATGHPGGKIVLHP</sequence>
<dbReference type="InterPro" id="IPR011032">
    <property type="entry name" value="GroES-like_sf"/>
</dbReference>
<dbReference type="InterPro" id="IPR013154">
    <property type="entry name" value="ADH-like_N"/>
</dbReference>
<dbReference type="PANTHER" id="PTHR48106:SF13">
    <property type="entry name" value="QUINONE OXIDOREDUCTASE-RELATED"/>
    <property type="match status" value="1"/>
</dbReference>
<organism evidence="4 5">
    <name type="scientific">Amycolatopsis taiwanensis</name>
    <dbReference type="NCBI Taxonomy" id="342230"/>
    <lineage>
        <taxon>Bacteria</taxon>
        <taxon>Bacillati</taxon>
        <taxon>Actinomycetota</taxon>
        <taxon>Actinomycetes</taxon>
        <taxon>Pseudonocardiales</taxon>
        <taxon>Pseudonocardiaceae</taxon>
        <taxon>Amycolatopsis</taxon>
    </lineage>
</organism>
<dbReference type="Gene3D" id="3.40.50.720">
    <property type="entry name" value="NAD(P)-binding Rossmann-like Domain"/>
    <property type="match status" value="1"/>
</dbReference>
<dbReference type="SUPFAM" id="SSF51735">
    <property type="entry name" value="NAD(P)-binding Rossmann-fold domains"/>
    <property type="match status" value="1"/>
</dbReference>